<dbReference type="EMBL" id="JACGWK010000015">
    <property type="protein sequence ID" value="KAL0314874.1"/>
    <property type="molecule type" value="Genomic_DNA"/>
</dbReference>
<dbReference type="PANTHER" id="PTHR10795">
    <property type="entry name" value="PROPROTEIN CONVERTASE SUBTILISIN/KEXIN"/>
    <property type="match status" value="1"/>
</dbReference>
<evidence type="ECO:0000313" key="9">
    <source>
        <dbReference type="EMBL" id="KAL0314874.1"/>
    </source>
</evidence>
<dbReference type="InterPro" id="IPR041469">
    <property type="entry name" value="Subtilisin-like_FN3"/>
</dbReference>
<evidence type="ECO:0000259" key="7">
    <source>
        <dbReference type="Pfam" id="PF00082"/>
    </source>
</evidence>
<keyword evidence="3" id="KW-0732">Signal</keyword>
<proteinExistence type="inferred from homology"/>
<dbReference type="Gene3D" id="3.40.50.200">
    <property type="entry name" value="Peptidase S8/S53 domain"/>
    <property type="match status" value="1"/>
</dbReference>
<dbReference type="InterPro" id="IPR023828">
    <property type="entry name" value="Peptidase_S8_Ser-AS"/>
</dbReference>
<comment type="similarity">
    <text evidence="1 6">Belongs to the peptidase S8 family.</text>
</comment>
<keyword evidence="5" id="KW-0720">Serine protease</keyword>
<evidence type="ECO:0000256" key="1">
    <source>
        <dbReference type="ARBA" id="ARBA00011073"/>
    </source>
</evidence>
<protein>
    <submittedName>
        <fullName evidence="9">Subtilisin-like protease SBT3</fullName>
    </submittedName>
</protein>
<dbReference type="InterPro" id="IPR045051">
    <property type="entry name" value="SBT"/>
</dbReference>
<reference evidence="9" key="2">
    <citation type="journal article" date="2024" name="Plant">
        <title>Genomic evolution and insights into agronomic trait innovations of Sesamum species.</title>
        <authorList>
            <person name="Miao H."/>
            <person name="Wang L."/>
            <person name="Qu L."/>
            <person name="Liu H."/>
            <person name="Sun Y."/>
            <person name="Le M."/>
            <person name="Wang Q."/>
            <person name="Wei S."/>
            <person name="Zheng Y."/>
            <person name="Lin W."/>
            <person name="Duan Y."/>
            <person name="Cao H."/>
            <person name="Xiong S."/>
            <person name="Wang X."/>
            <person name="Wei L."/>
            <person name="Li C."/>
            <person name="Ma Q."/>
            <person name="Ju M."/>
            <person name="Zhao R."/>
            <person name="Li G."/>
            <person name="Mu C."/>
            <person name="Tian Q."/>
            <person name="Mei H."/>
            <person name="Zhang T."/>
            <person name="Gao T."/>
            <person name="Zhang H."/>
        </authorList>
    </citation>
    <scope>NUCLEOTIDE SEQUENCE</scope>
    <source>
        <strain evidence="9">G01</strain>
    </source>
</reference>
<evidence type="ECO:0000256" key="2">
    <source>
        <dbReference type="ARBA" id="ARBA00022670"/>
    </source>
</evidence>
<dbReference type="SUPFAM" id="SSF52743">
    <property type="entry name" value="Subtilisin-like"/>
    <property type="match status" value="1"/>
</dbReference>
<keyword evidence="2 9" id="KW-0645">Protease</keyword>
<dbReference type="PROSITE" id="PS51892">
    <property type="entry name" value="SUBTILASE"/>
    <property type="match status" value="1"/>
</dbReference>
<dbReference type="GO" id="GO:0006508">
    <property type="term" value="P:proteolysis"/>
    <property type="evidence" value="ECO:0007669"/>
    <property type="project" value="UniProtKB-KW"/>
</dbReference>
<feature type="domain" description="Subtilisin-like protease fibronectin type-III" evidence="8">
    <location>
        <begin position="123"/>
        <end position="201"/>
    </location>
</feature>
<dbReference type="Pfam" id="PF17766">
    <property type="entry name" value="fn3_6"/>
    <property type="match status" value="1"/>
</dbReference>
<evidence type="ECO:0000256" key="4">
    <source>
        <dbReference type="ARBA" id="ARBA00022801"/>
    </source>
</evidence>
<gene>
    <name evidence="9" type="ORF">Sangu_2331800</name>
</gene>
<accession>A0AAW2L8F2</accession>
<dbReference type="GO" id="GO:0004252">
    <property type="term" value="F:serine-type endopeptidase activity"/>
    <property type="evidence" value="ECO:0007669"/>
    <property type="project" value="InterPro"/>
</dbReference>
<dbReference type="PROSITE" id="PS00138">
    <property type="entry name" value="SUBTILASE_SER"/>
    <property type="match status" value="1"/>
</dbReference>
<comment type="caution">
    <text evidence="9">The sequence shown here is derived from an EMBL/GenBank/DDBJ whole genome shotgun (WGS) entry which is preliminary data.</text>
</comment>
<dbReference type="InterPro" id="IPR036852">
    <property type="entry name" value="Peptidase_S8/S53_dom_sf"/>
</dbReference>
<evidence type="ECO:0000256" key="3">
    <source>
        <dbReference type="ARBA" id="ARBA00022729"/>
    </source>
</evidence>
<dbReference type="Gene3D" id="2.60.40.2310">
    <property type="match status" value="1"/>
</dbReference>
<reference evidence="9" key="1">
    <citation type="submission" date="2020-06" db="EMBL/GenBank/DDBJ databases">
        <authorList>
            <person name="Li T."/>
            <person name="Hu X."/>
            <person name="Zhang T."/>
            <person name="Song X."/>
            <person name="Zhang H."/>
            <person name="Dai N."/>
            <person name="Sheng W."/>
            <person name="Hou X."/>
            <person name="Wei L."/>
        </authorList>
    </citation>
    <scope>NUCLEOTIDE SEQUENCE</scope>
    <source>
        <strain evidence="9">G01</strain>
        <tissue evidence="9">Leaf</tissue>
    </source>
</reference>
<feature type="domain" description="Peptidase S8/S53" evidence="7">
    <location>
        <begin position="20"/>
        <end position="85"/>
    </location>
</feature>
<organism evidence="9">
    <name type="scientific">Sesamum angustifolium</name>
    <dbReference type="NCBI Taxonomy" id="2727405"/>
    <lineage>
        <taxon>Eukaryota</taxon>
        <taxon>Viridiplantae</taxon>
        <taxon>Streptophyta</taxon>
        <taxon>Embryophyta</taxon>
        <taxon>Tracheophyta</taxon>
        <taxon>Spermatophyta</taxon>
        <taxon>Magnoliopsida</taxon>
        <taxon>eudicotyledons</taxon>
        <taxon>Gunneridae</taxon>
        <taxon>Pentapetalae</taxon>
        <taxon>asterids</taxon>
        <taxon>lamiids</taxon>
        <taxon>Lamiales</taxon>
        <taxon>Pedaliaceae</taxon>
        <taxon>Sesamum</taxon>
    </lineage>
</organism>
<comment type="caution">
    <text evidence="6">Lacks conserved residue(s) required for the propagation of feature annotation.</text>
</comment>
<evidence type="ECO:0000256" key="5">
    <source>
        <dbReference type="ARBA" id="ARBA00022825"/>
    </source>
</evidence>
<dbReference type="Pfam" id="PF00082">
    <property type="entry name" value="Peptidase_S8"/>
    <property type="match status" value="1"/>
</dbReference>
<keyword evidence="4" id="KW-0378">Hydrolase</keyword>
<dbReference type="AlphaFoldDB" id="A0AAW2L8F2"/>
<sequence length="204" mass="21997">MAPGVSVLAAYSPYPFRASIGNNMHLSSEYYLMSGTSIACPHISGIAALLKAAHPEWSPAAIQSAMMTTANPHDNTNQPIKDIGFGYQVATPLGIGAVQVDPNRALDPGLIYDATMQDYANLRKHSNVGNGPAAYKVKVEEPNGSTITVSPQTLMFTRKYEKQSYSLTIRYTISSEFVLAPGAITWIEENGKHTLRSPTVVSAH</sequence>
<name>A0AAW2L8F2_9LAMI</name>
<evidence type="ECO:0000256" key="6">
    <source>
        <dbReference type="PROSITE-ProRule" id="PRU01240"/>
    </source>
</evidence>
<dbReference type="InterPro" id="IPR000209">
    <property type="entry name" value="Peptidase_S8/S53_dom"/>
</dbReference>
<evidence type="ECO:0000259" key="8">
    <source>
        <dbReference type="Pfam" id="PF17766"/>
    </source>
</evidence>